<dbReference type="EMBL" id="CP018024">
    <property type="protein sequence ID" value="APD88564.1"/>
    <property type="molecule type" value="Genomic_DNA"/>
</dbReference>
<keyword evidence="1" id="KW-1133">Transmembrane helix</keyword>
<accession>A0AAC9NQH6</accession>
<gene>
    <name evidence="2" type="ORF">BM524_01350</name>
</gene>
<dbReference type="AlphaFoldDB" id="A0AAC9NQH6"/>
<evidence type="ECO:0000313" key="3">
    <source>
        <dbReference type="Proteomes" id="UP000182101"/>
    </source>
</evidence>
<evidence type="ECO:0000313" key="2">
    <source>
        <dbReference type="EMBL" id="APD88564.1"/>
    </source>
</evidence>
<sequence>MENFMEEKRTFLSHPMTLLVTGFIFTTILGTWISYYVDLSLDQRARTLDKVEQSRKAIQELSTYMYERRVRSELLLSSLKRQAPIEELKVRKLNYDESYVLWNKNI</sequence>
<organism evidence="2 3">
    <name type="scientific">Alteromonas mediterranea</name>
    <dbReference type="NCBI Taxonomy" id="314275"/>
    <lineage>
        <taxon>Bacteria</taxon>
        <taxon>Pseudomonadati</taxon>
        <taxon>Pseudomonadota</taxon>
        <taxon>Gammaproteobacteria</taxon>
        <taxon>Alteromonadales</taxon>
        <taxon>Alteromonadaceae</taxon>
        <taxon>Alteromonas/Salinimonas group</taxon>
        <taxon>Alteromonas</taxon>
    </lineage>
</organism>
<name>A0AAC9NQH6_9ALTE</name>
<keyword evidence="1" id="KW-0472">Membrane</keyword>
<proteinExistence type="predicted"/>
<reference evidence="2 3" key="1">
    <citation type="submission" date="2016-11" db="EMBL/GenBank/DDBJ databases">
        <title>Networking in microbes: conjugative elements and plasmids in the genus Alteromonas.</title>
        <authorList>
            <person name="Lopez-Perez M."/>
            <person name="Ramon-Marco N."/>
            <person name="Rodriguez-Valera F."/>
        </authorList>
    </citation>
    <scope>NUCLEOTIDE SEQUENCE [LARGE SCALE GENOMIC DNA]</scope>
    <source>
        <strain evidence="2 3">CP48</strain>
    </source>
</reference>
<keyword evidence="1" id="KW-0812">Transmembrane</keyword>
<evidence type="ECO:0000256" key="1">
    <source>
        <dbReference type="SAM" id="Phobius"/>
    </source>
</evidence>
<protein>
    <submittedName>
        <fullName evidence="2">Uncharacterized protein</fullName>
    </submittedName>
</protein>
<dbReference type="Proteomes" id="UP000182101">
    <property type="component" value="Chromosome"/>
</dbReference>
<feature type="transmembrane region" description="Helical" evidence="1">
    <location>
        <begin position="12"/>
        <end position="37"/>
    </location>
</feature>